<dbReference type="PANTHER" id="PTHR13204">
    <property type="entry name" value="PTD012 PROTEIN"/>
    <property type="match status" value="1"/>
</dbReference>
<keyword evidence="4 8" id="KW-0378">Hydrolase</keyword>
<protein>
    <submittedName>
        <fullName evidence="8">Ester hydrolase C11orf54</fullName>
    </submittedName>
</protein>
<dbReference type="SMART" id="SM01168">
    <property type="entry name" value="DUF1907"/>
    <property type="match status" value="1"/>
</dbReference>
<organism evidence="8">
    <name type="scientific">Aceria tosichella</name>
    <name type="common">wheat curl mite</name>
    <dbReference type="NCBI Taxonomy" id="561515"/>
    <lineage>
        <taxon>Eukaryota</taxon>
        <taxon>Metazoa</taxon>
        <taxon>Ecdysozoa</taxon>
        <taxon>Arthropoda</taxon>
        <taxon>Chelicerata</taxon>
        <taxon>Arachnida</taxon>
        <taxon>Acari</taxon>
        <taxon>Acariformes</taxon>
        <taxon>Trombidiformes</taxon>
        <taxon>Prostigmata</taxon>
        <taxon>Eupodina</taxon>
        <taxon>Eriophyoidea</taxon>
        <taxon>Eriophyidae</taxon>
        <taxon>Eriophyinae</taxon>
        <taxon>Aceriini</taxon>
        <taxon>Aceria</taxon>
    </lineage>
</organism>
<evidence type="ECO:0000256" key="5">
    <source>
        <dbReference type="ARBA" id="ARBA00022833"/>
    </source>
</evidence>
<dbReference type="Pfam" id="PF08925">
    <property type="entry name" value="DUF1907"/>
    <property type="match status" value="1"/>
</dbReference>
<dbReference type="GO" id="GO:0008270">
    <property type="term" value="F:zinc ion binding"/>
    <property type="evidence" value="ECO:0007669"/>
    <property type="project" value="TreeGrafter"/>
</dbReference>
<keyword evidence="5" id="KW-0862">Zinc</keyword>
<dbReference type="CDD" id="cd17298">
    <property type="entry name" value="DUF1907"/>
    <property type="match status" value="1"/>
</dbReference>
<name>A0A6G1SC85_9ACAR</name>
<proteinExistence type="predicted"/>
<gene>
    <name evidence="8" type="primary">CK054</name>
    <name evidence="8" type="ORF">g.525</name>
</gene>
<comment type="subunit">
    <text evidence="2">Monomer.</text>
</comment>
<evidence type="ECO:0000256" key="6">
    <source>
        <dbReference type="ARBA" id="ARBA00023242"/>
    </source>
</evidence>
<evidence type="ECO:0000259" key="7">
    <source>
        <dbReference type="SMART" id="SM01168"/>
    </source>
</evidence>
<dbReference type="PANTHER" id="PTHR13204:SF1">
    <property type="entry name" value="ESTER HYDROLASE C11ORF54"/>
    <property type="match status" value="1"/>
</dbReference>
<dbReference type="InterPro" id="IPR015021">
    <property type="entry name" value="C11orf54_DUF1907"/>
</dbReference>
<evidence type="ECO:0000256" key="2">
    <source>
        <dbReference type="ARBA" id="ARBA00011245"/>
    </source>
</evidence>
<dbReference type="GO" id="GO:0005634">
    <property type="term" value="C:nucleus"/>
    <property type="evidence" value="ECO:0007669"/>
    <property type="project" value="UniProtKB-SubCell"/>
</dbReference>
<accession>A0A6G1SC85</accession>
<evidence type="ECO:0000256" key="1">
    <source>
        <dbReference type="ARBA" id="ARBA00004123"/>
    </source>
</evidence>
<evidence type="ECO:0000256" key="3">
    <source>
        <dbReference type="ARBA" id="ARBA00022723"/>
    </source>
</evidence>
<sequence>MEDSKIQYFDAYTPPLAELCQVLGDGLKAYFESVQVELVDCPDFTQMPAKIPVLGLLGKATIADVGGVHNLIPRVNLQSHYDLSTVVKSIYKSEDDFPISVLGPGGGAYYNLGYCCEFMGSASFSKSGNDIQLLGCACRYAYVDEQTGEGRWREQDKDDRFGLMGNFYLSQNERGKVLKVHVKRRIGKENYTEAIRAVLLARYGNDKPVSMGGVFYINSGVAKLHVMPKHWPNEPSTDASVNNEWLKYYNITKHPLVCLSVFHSHDPGYDLRMEHTHCYNLKTEDEAGHYHYDTTPETVEYEGYFNVAERVYRLDGPQRK</sequence>
<feature type="domain" description="DUF1907" evidence="7">
    <location>
        <begin position="22"/>
        <end position="314"/>
    </location>
</feature>
<keyword evidence="6" id="KW-0539">Nucleus</keyword>
<evidence type="ECO:0000256" key="4">
    <source>
        <dbReference type="ARBA" id="ARBA00022801"/>
    </source>
</evidence>
<dbReference type="AlphaFoldDB" id="A0A6G1SC85"/>
<dbReference type="SUPFAM" id="SSF117856">
    <property type="entry name" value="AF0104/ALDC/Ptd012-like"/>
    <property type="match status" value="1"/>
</dbReference>
<reference evidence="8" key="1">
    <citation type="submission" date="2018-10" db="EMBL/GenBank/DDBJ databases">
        <title>Transcriptome assembly of Aceria tosichella (Wheat curl mite) Type 2.</title>
        <authorList>
            <person name="Scully E.D."/>
            <person name="Geib S.M."/>
            <person name="Palmer N.A."/>
            <person name="Gupta A.K."/>
            <person name="Sarath G."/>
            <person name="Tatineni S."/>
        </authorList>
    </citation>
    <scope>NUCLEOTIDE SEQUENCE</scope>
    <source>
        <strain evidence="8">LincolnNE</strain>
    </source>
</reference>
<dbReference type="GO" id="GO:0016788">
    <property type="term" value="F:hydrolase activity, acting on ester bonds"/>
    <property type="evidence" value="ECO:0007669"/>
    <property type="project" value="TreeGrafter"/>
</dbReference>
<comment type="subcellular location">
    <subcellularLocation>
        <location evidence="1">Nucleus</location>
    </subcellularLocation>
</comment>
<dbReference type="EMBL" id="GGYP01003343">
    <property type="protein sequence ID" value="MDE48114.1"/>
    <property type="molecule type" value="Transcribed_RNA"/>
</dbReference>
<evidence type="ECO:0000313" key="8">
    <source>
        <dbReference type="EMBL" id="MDE48114.1"/>
    </source>
</evidence>
<keyword evidence="3" id="KW-0479">Metal-binding</keyword>